<dbReference type="PANTHER" id="PTHR43160:SF3">
    <property type="entry name" value="ACONITATE HYDRATASE, MITOCHONDRIAL"/>
    <property type="match status" value="1"/>
</dbReference>
<dbReference type="InterPro" id="IPR050926">
    <property type="entry name" value="Aconitase/IPM_isomerase"/>
</dbReference>
<evidence type="ECO:0000256" key="4">
    <source>
        <dbReference type="ARBA" id="ARBA00022723"/>
    </source>
</evidence>
<dbReference type="EMBL" id="BLZA01000018">
    <property type="protein sequence ID" value="GHJ86453.1"/>
    <property type="molecule type" value="Genomic_DNA"/>
</dbReference>
<gene>
    <name evidence="9" type="ORF">NliqN6_2855</name>
</gene>
<dbReference type="OrthoDB" id="2224430at2759"/>
<comment type="cofactor">
    <cofactor evidence="1">
        <name>[4Fe-4S] cluster</name>
        <dbReference type="ChEBI" id="CHEBI:49883"/>
    </cofactor>
</comment>
<dbReference type="GO" id="GO:0046872">
    <property type="term" value="F:metal ion binding"/>
    <property type="evidence" value="ECO:0007669"/>
    <property type="project" value="UniProtKB-KW"/>
</dbReference>
<name>A0A8H3YEN7_9TREE</name>
<dbReference type="FunFam" id="3.40.1060.10:FF:000001">
    <property type="entry name" value="Aconitate hydratase, mitochondrial"/>
    <property type="match status" value="1"/>
</dbReference>
<dbReference type="GO" id="GO:0005739">
    <property type="term" value="C:mitochondrion"/>
    <property type="evidence" value="ECO:0007669"/>
    <property type="project" value="TreeGrafter"/>
</dbReference>
<dbReference type="InterPro" id="IPR001030">
    <property type="entry name" value="Acoase/IPM_deHydtase_lsu_aba"/>
</dbReference>
<dbReference type="InterPro" id="IPR036008">
    <property type="entry name" value="Aconitase_4Fe-4S_dom"/>
</dbReference>
<evidence type="ECO:0000256" key="5">
    <source>
        <dbReference type="ARBA" id="ARBA00023004"/>
    </source>
</evidence>
<dbReference type="InterPro" id="IPR000573">
    <property type="entry name" value="AconitaseA/IPMdHydase_ssu_swvl"/>
</dbReference>
<keyword evidence="5" id="KW-0408">Iron</keyword>
<evidence type="ECO:0000313" key="9">
    <source>
        <dbReference type="EMBL" id="GHJ86453.1"/>
    </source>
</evidence>
<feature type="domain" description="Aconitase/3-isopropylmalate dehydratase large subunit alpha/beta/alpha" evidence="7">
    <location>
        <begin position="73"/>
        <end position="511"/>
    </location>
</feature>
<dbReference type="GO" id="GO:0003994">
    <property type="term" value="F:aconitate hydratase activity"/>
    <property type="evidence" value="ECO:0007669"/>
    <property type="project" value="TreeGrafter"/>
</dbReference>
<dbReference type="GO" id="GO:0005829">
    <property type="term" value="C:cytosol"/>
    <property type="evidence" value="ECO:0007669"/>
    <property type="project" value="TreeGrafter"/>
</dbReference>
<proteinExistence type="inferred from homology"/>
<dbReference type="Pfam" id="PF00330">
    <property type="entry name" value="Aconitase"/>
    <property type="match status" value="1"/>
</dbReference>
<evidence type="ECO:0000256" key="6">
    <source>
        <dbReference type="ARBA" id="ARBA00023014"/>
    </source>
</evidence>
<dbReference type="InterPro" id="IPR015932">
    <property type="entry name" value="Aconitase_dom2"/>
</dbReference>
<dbReference type="Proteomes" id="UP000620104">
    <property type="component" value="Unassembled WGS sequence"/>
</dbReference>
<protein>
    <recommendedName>
        <fullName evidence="3">Aconitate hydratase, mitochondrial</fullName>
    </recommendedName>
</protein>
<dbReference type="PRINTS" id="PR00415">
    <property type="entry name" value="ACONITASE"/>
</dbReference>
<keyword evidence="4" id="KW-0479">Metal-binding</keyword>
<dbReference type="PANTHER" id="PTHR43160">
    <property type="entry name" value="ACONITATE HYDRATASE B"/>
    <property type="match status" value="1"/>
</dbReference>
<comment type="similarity">
    <text evidence="2">Belongs to the aconitase/IPM isomerase family.</text>
</comment>
<dbReference type="Gene3D" id="3.20.19.10">
    <property type="entry name" value="Aconitase, domain 4"/>
    <property type="match status" value="1"/>
</dbReference>
<feature type="domain" description="Aconitase A/isopropylmalate dehydratase small subunit swivel" evidence="8">
    <location>
        <begin position="658"/>
        <end position="752"/>
    </location>
</feature>
<dbReference type="GO" id="GO:0051539">
    <property type="term" value="F:4 iron, 4 sulfur cluster binding"/>
    <property type="evidence" value="ECO:0007669"/>
    <property type="project" value="TreeGrafter"/>
</dbReference>
<evidence type="ECO:0000259" key="8">
    <source>
        <dbReference type="Pfam" id="PF00694"/>
    </source>
</evidence>
<evidence type="ECO:0000256" key="3">
    <source>
        <dbReference type="ARBA" id="ARBA00015940"/>
    </source>
</evidence>
<dbReference type="PROSITE" id="PS01244">
    <property type="entry name" value="ACONITASE_2"/>
    <property type="match status" value="1"/>
</dbReference>
<dbReference type="InterPro" id="IPR018136">
    <property type="entry name" value="Aconitase_4Fe-4S_BS"/>
</dbReference>
<dbReference type="Pfam" id="PF00694">
    <property type="entry name" value="Aconitase_C"/>
    <property type="match status" value="1"/>
</dbReference>
<accession>A0A8H3YEN7</accession>
<dbReference type="GO" id="GO:0006099">
    <property type="term" value="P:tricarboxylic acid cycle"/>
    <property type="evidence" value="ECO:0007669"/>
    <property type="project" value="TreeGrafter"/>
</dbReference>
<dbReference type="InterPro" id="IPR015931">
    <property type="entry name" value="Acnase/IPM_dHydase_lsu_aba_1/3"/>
</dbReference>
<evidence type="ECO:0000313" key="10">
    <source>
        <dbReference type="Proteomes" id="UP000620104"/>
    </source>
</evidence>
<comment type="caution">
    <text evidence="9">The sequence shown here is derived from an EMBL/GenBank/DDBJ whole genome shotgun (WGS) entry which is preliminary data.</text>
</comment>
<keyword evidence="10" id="KW-1185">Reference proteome</keyword>
<dbReference type="InterPro" id="IPR015928">
    <property type="entry name" value="Aconitase/3IPM_dehydase_swvl"/>
</dbReference>
<evidence type="ECO:0000256" key="1">
    <source>
        <dbReference type="ARBA" id="ARBA00001966"/>
    </source>
</evidence>
<evidence type="ECO:0000259" key="7">
    <source>
        <dbReference type="Pfam" id="PF00330"/>
    </source>
</evidence>
<evidence type="ECO:0000256" key="2">
    <source>
        <dbReference type="ARBA" id="ARBA00007185"/>
    </source>
</evidence>
<dbReference type="AlphaFoldDB" id="A0A8H3YEN7"/>
<dbReference type="SUPFAM" id="SSF53732">
    <property type="entry name" value="Aconitase iron-sulfur domain"/>
    <property type="match status" value="1"/>
</dbReference>
<sequence length="840" mass="92030">MFTSLRRLRGSGKLQRNLATLSNVDALSATSTLGRRFLLAPLEPDGLADSYTELTEKAKTVRNRLGRHLSLAEKILYAHLANPDQEIDRGSNQLSLAPKRVALHDANAQLALLQFISTSFPQVKIPTSVHTDHLVTARSGAKADLEEAKNVNGEVYDFLQSACEKYGIAYWKPGAGILHQIIFEQYAYPGGFMIGTDSHTPNAAGLGMLAIGCGGMEAVDVMAGAKYEVTHPRIIGVHLKGKLSGWASAKDVILKLASILTVRGGTGHVIEYYGSGVDTISATGMATMGNMGAEVGATSSVFPYTRSMGEYLRLTGRSGIADAAEHDGEWYLKKDDEAEYDRHIEIDLDYLEPHLNGPFTPDLSHSITQLSNAAERNPTWPSQLSAALIGSCTNSSYEDFSRSASLIKQASQVGLSPKIPFMIAPGSEEIRATLERDGILDVFTQDAGGQLLANACGACVGQWDRTDVAQGEKNSIISSFNRPFIGRHDGNPATHSFVSNPEIVTAMAYGGSLHFNPLTDTLPLPDGGTFRFSAPQGDIWPEKGYQRVSEYYQAPRQNAFEVQLQLHPNSERLQLIQPFAGWNGKANQEVELLIKVKGKCSEWRSLLSIEGMLIHYANSYGSYLGGGTMVQVSGTFGKYFWQVFWIKRWIIPAHCYLSENLLIGAVNAENDKVNHVRNRLTGNYGTVPSVAKFYRDAGRKWIIVSDDNYGEGSSREVAAMTPRYMGCFAVVAKSMARLHETNLKRHGILPAFFVNKSDYDRVDGYQSMEIQNLAALRHGSPLVLRLSGHRNGAQEDEFVPLKHSMTEREIEWFKAGSALNALRQESQEAAREAASPGVSE</sequence>
<dbReference type="Gene3D" id="3.30.499.10">
    <property type="entry name" value="Aconitase, domain 3"/>
    <property type="match status" value="2"/>
</dbReference>
<organism evidence="9 10">
    <name type="scientific">Naganishia liquefaciens</name>
    <dbReference type="NCBI Taxonomy" id="104408"/>
    <lineage>
        <taxon>Eukaryota</taxon>
        <taxon>Fungi</taxon>
        <taxon>Dikarya</taxon>
        <taxon>Basidiomycota</taxon>
        <taxon>Agaricomycotina</taxon>
        <taxon>Tremellomycetes</taxon>
        <taxon>Filobasidiales</taxon>
        <taxon>Filobasidiaceae</taxon>
        <taxon>Naganishia</taxon>
    </lineage>
</organism>
<dbReference type="SUPFAM" id="SSF52016">
    <property type="entry name" value="LeuD/IlvD-like"/>
    <property type="match status" value="1"/>
</dbReference>
<dbReference type="Gene3D" id="3.40.1060.10">
    <property type="entry name" value="Aconitase, Domain 2"/>
    <property type="match status" value="1"/>
</dbReference>
<keyword evidence="6" id="KW-0411">Iron-sulfur</keyword>
<reference evidence="9" key="1">
    <citation type="submission" date="2020-07" db="EMBL/GenBank/DDBJ databases">
        <title>Draft Genome Sequence of a Deep-Sea Yeast, Naganishia (Cryptococcus) liquefaciens strain N6.</title>
        <authorList>
            <person name="Han Y.W."/>
            <person name="Kajitani R."/>
            <person name="Morimoto H."/>
            <person name="Parhat M."/>
            <person name="Tsubouchi H."/>
            <person name="Bakenova O."/>
            <person name="Ogata M."/>
            <person name="Argunhan B."/>
            <person name="Aoki R."/>
            <person name="Kajiwara S."/>
            <person name="Itoh T."/>
            <person name="Iwasaki H."/>
        </authorList>
    </citation>
    <scope>NUCLEOTIDE SEQUENCE</scope>
    <source>
        <strain evidence="9">N6</strain>
    </source>
</reference>
<dbReference type="FunFam" id="3.30.499.10:FF:000004">
    <property type="entry name" value="Aconitate hydratase, mitochondrial"/>
    <property type="match status" value="1"/>
</dbReference>